<feature type="region of interest" description="Disordered" evidence="3">
    <location>
        <begin position="1"/>
        <end position="73"/>
    </location>
</feature>
<feature type="compositionally biased region" description="Polar residues" evidence="3">
    <location>
        <begin position="1"/>
        <end position="16"/>
    </location>
</feature>
<dbReference type="Pfam" id="PF08839">
    <property type="entry name" value="CDT1"/>
    <property type="match status" value="1"/>
</dbReference>
<name>A0A1Y2CAF1_9FUNG</name>
<dbReference type="Pfam" id="PF16679">
    <property type="entry name" value="CDT1_C"/>
    <property type="match status" value="1"/>
</dbReference>
<feature type="compositionally biased region" description="Polar residues" evidence="3">
    <location>
        <begin position="441"/>
        <end position="454"/>
    </location>
</feature>
<feature type="compositionally biased region" description="Low complexity" evidence="3">
    <location>
        <begin position="47"/>
        <end position="59"/>
    </location>
</feature>
<dbReference type="EMBL" id="MCGO01000023">
    <property type="protein sequence ID" value="ORY44013.1"/>
    <property type="molecule type" value="Genomic_DNA"/>
</dbReference>
<feature type="compositionally biased region" description="Low complexity" evidence="3">
    <location>
        <begin position="293"/>
        <end position="314"/>
    </location>
</feature>
<dbReference type="InterPro" id="IPR045173">
    <property type="entry name" value="Cdt1"/>
</dbReference>
<feature type="compositionally biased region" description="Polar residues" evidence="3">
    <location>
        <begin position="318"/>
        <end position="336"/>
    </location>
</feature>
<keyword evidence="6" id="KW-1185">Reference proteome</keyword>
<dbReference type="GO" id="GO:0000278">
    <property type="term" value="P:mitotic cell cycle"/>
    <property type="evidence" value="ECO:0007669"/>
    <property type="project" value="TreeGrafter"/>
</dbReference>
<dbReference type="GO" id="GO:0071163">
    <property type="term" value="P:DNA replication preinitiation complex assembly"/>
    <property type="evidence" value="ECO:0007669"/>
    <property type="project" value="InterPro"/>
</dbReference>
<keyword evidence="5" id="KW-0238">DNA-binding</keyword>
<dbReference type="AlphaFoldDB" id="A0A1Y2CAF1"/>
<dbReference type="GO" id="GO:0000076">
    <property type="term" value="P:DNA replication checkpoint signaling"/>
    <property type="evidence" value="ECO:0007669"/>
    <property type="project" value="TreeGrafter"/>
</dbReference>
<evidence type="ECO:0000313" key="6">
    <source>
        <dbReference type="Proteomes" id="UP000193642"/>
    </source>
</evidence>
<feature type="compositionally biased region" description="Basic and acidic residues" evidence="3">
    <location>
        <begin position="62"/>
        <end position="71"/>
    </location>
</feature>
<dbReference type="InterPro" id="IPR032054">
    <property type="entry name" value="Cdt1_C"/>
</dbReference>
<evidence type="ECO:0000313" key="5">
    <source>
        <dbReference type="EMBL" id="ORY44013.1"/>
    </source>
</evidence>
<dbReference type="Gene3D" id="1.10.10.1420">
    <property type="entry name" value="DNA replication factor Cdt1, C-terminal WH domain"/>
    <property type="match status" value="1"/>
</dbReference>
<dbReference type="GO" id="GO:0005634">
    <property type="term" value="C:nucleus"/>
    <property type="evidence" value="ECO:0007669"/>
    <property type="project" value="TreeGrafter"/>
</dbReference>
<dbReference type="PANTHER" id="PTHR28637:SF1">
    <property type="entry name" value="DNA REPLICATION FACTOR CDT1"/>
    <property type="match status" value="1"/>
</dbReference>
<gene>
    <name evidence="5" type="ORF">BCR33DRAFT_850684</name>
</gene>
<dbReference type="SUPFAM" id="SSF46785">
    <property type="entry name" value="Winged helix' DNA-binding domain"/>
    <property type="match status" value="1"/>
</dbReference>
<dbReference type="OrthoDB" id="341730at2759"/>
<dbReference type="InterPro" id="IPR036390">
    <property type="entry name" value="WH_DNA-bd_sf"/>
</dbReference>
<evidence type="ECO:0000259" key="4">
    <source>
        <dbReference type="SMART" id="SM01075"/>
    </source>
</evidence>
<feature type="compositionally biased region" description="Polar residues" evidence="3">
    <location>
        <begin position="35"/>
        <end position="45"/>
    </location>
</feature>
<dbReference type="InterPro" id="IPR014939">
    <property type="entry name" value="CDT1_Gemini-bd-like"/>
</dbReference>
<feature type="region of interest" description="Disordered" evidence="3">
    <location>
        <begin position="293"/>
        <end position="336"/>
    </location>
</feature>
<keyword evidence="2" id="KW-0131">Cell cycle</keyword>
<dbReference type="GO" id="GO:0003677">
    <property type="term" value="F:DNA binding"/>
    <property type="evidence" value="ECO:0007669"/>
    <property type="project" value="UniProtKB-KW"/>
</dbReference>
<dbReference type="Proteomes" id="UP000193642">
    <property type="component" value="Unassembled WGS sequence"/>
</dbReference>
<proteinExistence type="inferred from homology"/>
<reference evidence="5 6" key="1">
    <citation type="submission" date="2016-07" db="EMBL/GenBank/DDBJ databases">
        <title>Pervasive Adenine N6-methylation of Active Genes in Fungi.</title>
        <authorList>
            <consortium name="DOE Joint Genome Institute"/>
            <person name="Mondo S.J."/>
            <person name="Dannebaum R.O."/>
            <person name="Kuo R.C."/>
            <person name="Labutti K."/>
            <person name="Haridas S."/>
            <person name="Kuo A."/>
            <person name="Salamov A."/>
            <person name="Ahrendt S.R."/>
            <person name="Lipzen A."/>
            <person name="Sullivan W."/>
            <person name="Andreopoulos W.B."/>
            <person name="Clum A."/>
            <person name="Lindquist E."/>
            <person name="Daum C."/>
            <person name="Ramamoorthy G.K."/>
            <person name="Gryganskyi A."/>
            <person name="Culley D."/>
            <person name="Magnuson J.K."/>
            <person name="James T.Y."/>
            <person name="O'Malley M.A."/>
            <person name="Stajich J.E."/>
            <person name="Spatafora J.W."/>
            <person name="Visel A."/>
            <person name="Grigoriev I.V."/>
        </authorList>
    </citation>
    <scope>NUCLEOTIDE SEQUENCE [LARGE SCALE GENOMIC DNA]</scope>
    <source>
        <strain evidence="5 6">JEL800</strain>
    </source>
</reference>
<evidence type="ECO:0000256" key="3">
    <source>
        <dbReference type="SAM" id="MobiDB-lite"/>
    </source>
</evidence>
<evidence type="ECO:0000256" key="2">
    <source>
        <dbReference type="ARBA" id="ARBA00023306"/>
    </source>
</evidence>
<dbReference type="SMART" id="SM01075">
    <property type="entry name" value="CDT1"/>
    <property type="match status" value="1"/>
</dbReference>
<feature type="region of interest" description="Disordered" evidence="3">
    <location>
        <begin position="420"/>
        <end position="481"/>
    </location>
</feature>
<dbReference type="GO" id="GO:0070182">
    <property type="term" value="F:DNA polymerase binding"/>
    <property type="evidence" value="ECO:0007669"/>
    <property type="project" value="TreeGrafter"/>
</dbReference>
<sequence>MTSTSLTSKRATPTPRTKSTSKSKSKVVNKTDSVLTRQSELSSFFASLKPSPSQSKPLSTMKETKETKETNKNNFTFSRECEAVVASVPVLKKVKVGDTADTSKVSTITVKSANVSFSPSSSCSASLPSATQQTPLQRLFLKRKLGDSDDSASSPSSSSLTQPQSKLQPPPSKPLLPSTLALLSKLFHALESVLAFHATRDKPPTFHLIRKPVENLCHRDFTIHSLLKIVALFKHAYRLTPVKVVVDKDTGRSEESVLVEMRRVVLPESDSSVTLMVAGGASDAFDASTPTDSLASDSLNSATSATSDSLTSDETATRTSSLSDTGFSSAANTTPQEEFVREKPFAEALEKRRALFAAKCLDHVARFHEAFLDTLSDTDRSTFLSARQTETQWHPLFNLEQDVPDVEPIPLPSLKSVTAAASSKPSVNTNPVSSKAFVDSTEPTPSATVRSSTEPESKPNPSPTEPTQTPSTQTSAPQTPALSKLAALKARLREKERLRAESAPTTLVLTPDQQSRLLILSHTTDTLRALLSYFSARGKTTLPMKEVVEYVCTGSRNFMSYETGRECVLMVAEVCPDWCSVVKVGSAWVVKFDGAKEDGMVGKVRERVEKVREEVMRG</sequence>
<dbReference type="GO" id="GO:0030174">
    <property type="term" value="P:regulation of DNA-templated DNA replication initiation"/>
    <property type="evidence" value="ECO:0007669"/>
    <property type="project" value="InterPro"/>
</dbReference>
<comment type="caution">
    <text evidence="5">The sequence shown here is derived from an EMBL/GenBank/DDBJ whole genome shotgun (WGS) entry which is preliminary data.</text>
</comment>
<feature type="domain" description="CDT1 Geminin-binding" evidence="4">
    <location>
        <begin position="176"/>
        <end position="413"/>
    </location>
</feature>
<protein>
    <submittedName>
        <fullName evidence="5">Winged helix DNA-binding domain-containing protein</fullName>
    </submittedName>
</protein>
<accession>A0A1Y2CAF1</accession>
<organism evidence="5 6">
    <name type="scientific">Rhizoclosmatium globosum</name>
    <dbReference type="NCBI Taxonomy" id="329046"/>
    <lineage>
        <taxon>Eukaryota</taxon>
        <taxon>Fungi</taxon>
        <taxon>Fungi incertae sedis</taxon>
        <taxon>Chytridiomycota</taxon>
        <taxon>Chytridiomycota incertae sedis</taxon>
        <taxon>Chytridiomycetes</taxon>
        <taxon>Chytridiales</taxon>
        <taxon>Chytriomycetaceae</taxon>
        <taxon>Rhizoclosmatium</taxon>
    </lineage>
</organism>
<comment type="similarity">
    <text evidence="1">Belongs to the Cdt1 family.</text>
</comment>
<dbReference type="InterPro" id="IPR038090">
    <property type="entry name" value="Cdt1_C_WH_dom_sf"/>
</dbReference>
<feature type="compositionally biased region" description="Low complexity" evidence="3">
    <location>
        <begin position="151"/>
        <end position="167"/>
    </location>
</feature>
<feature type="compositionally biased region" description="Low complexity" evidence="3">
    <location>
        <begin position="465"/>
        <end position="481"/>
    </location>
</feature>
<evidence type="ECO:0000256" key="1">
    <source>
        <dbReference type="ARBA" id="ARBA00008356"/>
    </source>
</evidence>
<dbReference type="PANTHER" id="PTHR28637">
    <property type="entry name" value="DNA REPLICATION FACTOR CDT1"/>
    <property type="match status" value="1"/>
</dbReference>
<feature type="compositionally biased region" description="Polar residues" evidence="3">
    <location>
        <begin position="420"/>
        <end position="433"/>
    </location>
</feature>
<dbReference type="STRING" id="329046.A0A1Y2CAF1"/>
<feature type="region of interest" description="Disordered" evidence="3">
    <location>
        <begin position="146"/>
        <end position="173"/>
    </location>
</feature>